<evidence type="ECO:0000259" key="9">
    <source>
        <dbReference type="Pfam" id="PF18072"/>
    </source>
</evidence>
<dbReference type="Gene3D" id="3.30.1330.10">
    <property type="entry name" value="PurM-like, N-terminal domain"/>
    <property type="match status" value="2"/>
</dbReference>
<evidence type="ECO:0000313" key="11">
    <source>
        <dbReference type="Proteomes" id="UP000198828"/>
    </source>
</evidence>
<dbReference type="NCBIfam" id="TIGR01857">
    <property type="entry name" value="FGAM-synthase"/>
    <property type="match status" value="1"/>
</dbReference>
<dbReference type="PANTHER" id="PTHR10099:SF1">
    <property type="entry name" value="PHOSPHORIBOSYLFORMYLGLYCINAMIDINE SYNTHASE"/>
    <property type="match status" value="1"/>
</dbReference>
<feature type="compositionally biased region" description="Basic and acidic residues" evidence="7">
    <location>
        <begin position="464"/>
        <end position="474"/>
    </location>
</feature>
<dbReference type="PANTHER" id="PTHR10099">
    <property type="entry name" value="PHOSPHORIBOSYLFORMYLGLYCINAMIDINE SYNTHASE"/>
    <property type="match status" value="1"/>
</dbReference>
<dbReference type="SUPFAM" id="SSF52317">
    <property type="entry name" value="Class I glutamine amidotransferase-like"/>
    <property type="match status" value="1"/>
</dbReference>
<dbReference type="RefSeq" id="WP_093749686.1">
    <property type="nucleotide sequence ID" value="NZ_BSYN01000001.1"/>
</dbReference>
<dbReference type="GO" id="GO:0046872">
    <property type="term" value="F:metal ion binding"/>
    <property type="evidence" value="ECO:0007669"/>
    <property type="project" value="UniProtKB-KW"/>
</dbReference>
<dbReference type="GO" id="GO:0004642">
    <property type="term" value="F:phosphoribosylformylglycinamidine synthase activity"/>
    <property type="evidence" value="ECO:0007669"/>
    <property type="project" value="TreeGrafter"/>
</dbReference>
<name>A0A1H2Q406_9FIRM</name>
<feature type="domain" description="PurM-like C-terminal" evidence="8">
    <location>
        <begin position="438"/>
        <end position="590"/>
    </location>
</feature>
<keyword evidence="4" id="KW-0658">Purine biosynthesis</keyword>
<evidence type="ECO:0000256" key="6">
    <source>
        <dbReference type="ARBA" id="ARBA00022842"/>
    </source>
</evidence>
<sequence length="1238" mass="139216">MNFKRVFIEKKEDLNIEASNLYWDFKNYLGIESLEGVRIINCYYIFNGDEKDYKAIIEKILFEKNLDHLYESSLPLKDDDRCFRVEFAPGQYNQREDAVNESIYVLLGRKDIKVKHSKVLVLKGVNDKEYELIKDYYINPVEMREIDMDFIPYEKHEEVGDEIEVLDGFILMTEEELALMREKYGLALDMEDLLFTQNYFRDREKRNPTITEIKVIDTYWSDHCRHTTFRTEIEGIEFEEGKYKMLVEKAFEEYLKSRSYVYGDREKPISLMDLATINMKEIKKKGLLDDLEESEEVNAASIEIDIDVDGRTEKWLLMFKNETHNHPTEIEPFGGASTCLGGCIRDPLSGRAYVYQAMRITGAADPRQRFEDTLSGKLPQRKITQLAMEGYSSYGNQIGVPAGYVKEIYHEGYVAKRMEVGALVAAAPKRNVVRRSPEPGDLILLVGGRTGKDGLGGAVGSSKRHTEESLERGGAEVQKGNPPLERKIVRLFRNEEVSKMIKKCNDFGAGGVSVAIGELAPGLRIDLDKVPLKYPGLDGTEIALSESQERMAVVIEKGDLESFIKYAKDEDLEATVVAEVSEDERLIMNWKGKKIVDISREFLDTNGVSKRTKVLVGSPEGRDYFHTKSFHLNGDIEKIWMSNLSYLNHSSQKGLIEKFDHSVGSGTVLMPLGGKFKLTPAEGMAAKIPVLDGETNTCSLMTYGFDPDLSRWSPFHGGMFAVIESLAKITAMGGDFRKARLTFQEYFERLGDNEKKWGKPFAALLGAFMVEKELDVPSIGGKDSMSGTFEDIHVPPTLISFAVAVDKVENIISPEFKESGNMVALIPLDIDEKGMVDFGQLKRNYTQIKELIDAGKIISASSVKTGGVARSISEMAFGNKIGFRFSEEFHEEELFLPLYGSIVVEIKGELEEVLRDIDYRILGATIEEEFIEIAGVKLDLDKLIDEWIKPLIDVFPISEGRFLESKESHYVHGNRRKSINKIAKPRVFIPVFTGTFGEYDMEKAFKNAGAQVDTFVFKTLYLDEIEDSIKEMANRIRNSQIIGLPDGAILGAEPDGGGKLLANILRNPYIEEAIMELLSNRDGLVLGIGAGCKGLIKSGLLSYGRIQDLDEDSINITYNKSGYHISTMAKIRIVSNLSPWFNNRDVGEIEILPLSTKEGRIVGSERAIEELIKKGQIATQYLDENPTGSIYGIESLTSPDGKILGRIANPDRIGRGLYKNVESSEEGKLFKAGVDYFG</sequence>
<protein>
    <submittedName>
        <fullName evidence="10">Phosphoribosylformylglycinamidine synthase</fullName>
    </submittedName>
</protein>
<evidence type="ECO:0000256" key="4">
    <source>
        <dbReference type="ARBA" id="ARBA00022755"/>
    </source>
</evidence>
<evidence type="ECO:0000259" key="8">
    <source>
        <dbReference type="Pfam" id="PF02769"/>
    </source>
</evidence>
<feature type="region of interest" description="Disordered" evidence="7">
    <location>
        <begin position="454"/>
        <end position="478"/>
    </location>
</feature>
<keyword evidence="6" id="KW-0460">Magnesium</keyword>
<organism evidence="10 11">
    <name type="scientific">Tepidimicrobium xylanilyticum</name>
    <dbReference type="NCBI Taxonomy" id="1123352"/>
    <lineage>
        <taxon>Bacteria</taxon>
        <taxon>Bacillati</taxon>
        <taxon>Bacillota</taxon>
        <taxon>Tissierellia</taxon>
        <taxon>Tissierellales</taxon>
        <taxon>Tepidimicrobiaceae</taxon>
        <taxon>Tepidimicrobium</taxon>
    </lineage>
</organism>
<dbReference type="Pfam" id="PF13507">
    <property type="entry name" value="GATase_5"/>
    <property type="match status" value="1"/>
</dbReference>
<dbReference type="GO" id="GO:0005524">
    <property type="term" value="F:ATP binding"/>
    <property type="evidence" value="ECO:0007669"/>
    <property type="project" value="UniProtKB-KW"/>
</dbReference>
<dbReference type="AlphaFoldDB" id="A0A1H2Q406"/>
<dbReference type="InterPro" id="IPR010141">
    <property type="entry name" value="FGAM_synthase"/>
</dbReference>
<dbReference type="GO" id="GO:0005737">
    <property type="term" value="C:cytoplasm"/>
    <property type="evidence" value="ECO:0007669"/>
    <property type="project" value="TreeGrafter"/>
</dbReference>
<evidence type="ECO:0000256" key="3">
    <source>
        <dbReference type="ARBA" id="ARBA00022741"/>
    </source>
</evidence>
<dbReference type="GO" id="GO:0006164">
    <property type="term" value="P:purine nucleotide biosynthetic process"/>
    <property type="evidence" value="ECO:0007669"/>
    <property type="project" value="UniProtKB-KW"/>
</dbReference>
<dbReference type="CDD" id="cd02203">
    <property type="entry name" value="PurL_repeat1"/>
    <property type="match status" value="1"/>
</dbReference>
<dbReference type="Gene3D" id="3.40.50.880">
    <property type="match status" value="1"/>
</dbReference>
<reference evidence="10 11" key="1">
    <citation type="submission" date="2016-10" db="EMBL/GenBank/DDBJ databases">
        <authorList>
            <person name="de Groot N.N."/>
        </authorList>
    </citation>
    <scope>NUCLEOTIDE SEQUENCE [LARGE SCALE GENOMIC DNA]</scope>
    <source>
        <strain evidence="10 11">DSM 23310</strain>
    </source>
</reference>
<dbReference type="OrthoDB" id="9804441at2"/>
<keyword evidence="11" id="KW-1185">Reference proteome</keyword>
<dbReference type="InterPro" id="IPR036921">
    <property type="entry name" value="PurM-like_N_sf"/>
</dbReference>
<keyword evidence="5" id="KW-0067">ATP-binding</keyword>
<dbReference type="InterPro" id="IPR036676">
    <property type="entry name" value="PurM-like_C_sf"/>
</dbReference>
<dbReference type="SUPFAM" id="SSF56042">
    <property type="entry name" value="PurM C-terminal domain-like"/>
    <property type="match status" value="2"/>
</dbReference>
<evidence type="ECO:0000256" key="1">
    <source>
        <dbReference type="ARBA" id="ARBA00022598"/>
    </source>
</evidence>
<dbReference type="InterPro" id="IPR010918">
    <property type="entry name" value="PurM-like_C_dom"/>
</dbReference>
<dbReference type="FunFam" id="3.30.1330.10:FF:000013">
    <property type="entry name" value="Phosphoribosylformylglycinamidine synthase"/>
    <property type="match status" value="1"/>
</dbReference>
<dbReference type="CDD" id="cd02204">
    <property type="entry name" value="PurL_repeat2"/>
    <property type="match status" value="1"/>
</dbReference>
<evidence type="ECO:0000256" key="5">
    <source>
        <dbReference type="ARBA" id="ARBA00022840"/>
    </source>
</evidence>
<dbReference type="Gene3D" id="3.90.650.10">
    <property type="entry name" value="PurM-like C-terminal domain"/>
    <property type="match status" value="2"/>
</dbReference>
<accession>A0A1H2Q406</accession>
<evidence type="ECO:0000256" key="2">
    <source>
        <dbReference type="ARBA" id="ARBA00022723"/>
    </source>
</evidence>
<dbReference type="InterPro" id="IPR041609">
    <property type="entry name" value="PurL_linker"/>
</dbReference>
<proteinExistence type="predicted"/>
<evidence type="ECO:0000313" key="10">
    <source>
        <dbReference type="EMBL" id="SDW01892.1"/>
    </source>
</evidence>
<feature type="domain" description="Phosphoribosylformylglycinamidine synthase linker" evidence="9">
    <location>
        <begin position="181"/>
        <end position="226"/>
    </location>
</feature>
<keyword evidence="3" id="KW-0547">Nucleotide-binding</keyword>
<dbReference type="SMART" id="SM01211">
    <property type="entry name" value="GATase_5"/>
    <property type="match status" value="1"/>
</dbReference>
<dbReference type="SUPFAM" id="SSF55326">
    <property type="entry name" value="PurM N-terminal domain-like"/>
    <property type="match status" value="2"/>
</dbReference>
<dbReference type="Proteomes" id="UP000198828">
    <property type="component" value="Unassembled WGS sequence"/>
</dbReference>
<evidence type="ECO:0000256" key="7">
    <source>
        <dbReference type="SAM" id="MobiDB-lite"/>
    </source>
</evidence>
<gene>
    <name evidence="10" type="ORF">SAMN05660923_00048</name>
</gene>
<dbReference type="Pfam" id="PF02769">
    <property type="entry name" value="AIRS_C"/>
    <property type="match status" value="1"/>
</dbReference>
<keyword evidence="2" id="KW-0479">Metal-binding</keyword>
<dbReference type="EMBL" id="FNNG01000001">
    <property type="protein sequence ID" value="SDW01892.1"/>
    <property type="molecule type" value="Genomic_DNA"/>
</dbReference>
<keyword evidence="1" id="KW-0436">Ligase</keyword>
<dbReference type="InterPro" id="IPR029062">
    <property type="entry name" value="Class_I_gatase-like"/>
</dbReference>
<dbReference type="Pfam" id="PF18072">
    <property type="entry name" value="FGAR-AT_linker"/>
    <property type="match status" value="1"/>
</dbReference>